<proteinExistence type="predicted"/>
<dbReference type="OrthoDB" id="676979at2759"/>
<accession>A0A9D4UXI5</accession>
<comment type="caution">
    <text evidence="1">The sequence shown here is derived from an EMBL/GenBank/DDBJ whole genome shotgun (WGS) entry which is preliminary data.</text>
</comment>
<dbReference type="EMBL" id="JABFUD020000009">
    <property type="protein sequence ID" value="KAI5075856.1"/>
    <property type="molecule type" value="Genomic_DNA"/>
</dbReference>
<dbReference type="Proteomes" id="UP000886520">
    <property type="component" value="Chromosome 9"/>
</dbReference>
<evidence type="ECO:0008006" key="3">
    <source>
        <dbReference type="Google" id="ProtNLM"/>
    </source>
</evidence>
<reference evidence="1" key="1">
    <citation type="submission" date="2021-01" db="EMBL/GenBank/DDBJ databases">
        <title>Adiantum capillus-veneris genome.</title>
        <authorList>
            <person name="Fang Y."/>
            <person name="Liao Q."/>
        </authorList>
    </citation>
    <scope>NUCLEOTIDE SEQUENCE</scope>
    <source>
        <strain evidence="1">H3</strain>
        <tissue evidence="1">Leaf</tissue>
    </source>
</reference>
<name>A0A9D4UXI5_ADICA</name>
<sequence length="221" mass="24612">MSSAFQVSDHSKLGGAFSSKTLKPSSVGVFNSTYKVHKPHLETHLASSSGAANAIHHGSLSFGSFSRVVFFNGSHQSLQYDLEELEVATNFFSVKNLLGKRAGHSVVYKRVLRDGSSVAIKALHKASYKTGMSQFKVSRPVQWKTQKSSFQYSMGGRFLVSKLSCCSITIKVLLVDERSQEMQTHNNFSPFSLLVNWFLLQSSSFLLQFLTLSSEFFFPFN</sequence>
<gene>
    <name evidence="1" type="ORF">GOP47_0009932</name>
</gene>
<organism evidence="1 2">
    <name type="scientific">Adiantum capillus-veneris</name>
    <name type="common">Maidenhair fern</name>
    <dbReference type="NCBI Taxonomy" id="13818"/>
    <lineage>
        <taxon>Eukaryota</taxon>
        <taxon>Viridiplantae</taxon>
        <taxon>Streptophyta</taxon>
        <taxon>Embryophyta</taxon>
        <taxon>Tracheophyta</taxon>
        <taxon>Polypodiopsida</taxon>
        <taxon>Polypodiidae</taxon>
        <taxon>Polypodiales</taxon>
        <taxon>Pteridineae</taxon>
        <taxon>Pteridaceae</taxon>
        <taxon>Vittarioideae</taxon>
        <taxon>Adiantum</taxon>
    </lineage>
</organism>
<dbReference type="AlphaFoldDB" id="A0A9D4UXI5"/>
<keyword evidence="2" id="KW-1185">Reference proteome</keyword>
<dbReference type="Gene3D" id="3.30.200.20">
    <property type="entry name" value="Phosphorylase Kinase, domain 1"/>
    <property type="match status" value="1"/>
</dbReference>
<protein>
    <recommendedName>
        <fullName evidence="3">Protein kinase domain-containing protein</fullName>
    </recommendedName>
</protein>
<evidence type="ECO:0000313" key="2">
    <source>
        <dbReference type="Proteomes" id="UP000886520"/>
    </source>
</evidence>
<evidence type="ECO:0000313" key="1">
    <source>
        <dbReference type="EMBL" id="KAI5075856.1"/>
    </source>
</evidence>